<evidence type="ECO:0000256" key="3">
    <source>
        <dbReference type="ARBA" id="ARBA00022552"/>
    </source>
</evidence>
<comment type="function">
    <text evidence="5">Involved in nucleolar processing of pre-18S ribosomal RNA.</text>
</comment>
<evidence type="ECO:0000313" key="8">
    <source>
        <dbReference type="EMBL" id="CAD9673438.1"/>
    </source>
</evidence>
<dbReference type="PIRSF" id="PIRSF015952">
    <property type="entry name" value="U3snoRNP11"/>
    <property type="match status" value="1"/>
</dbReference>
<evidence type="ECO:0000256" key="4">
    <source>
        <dbReference type="ARBA" id="ARBA00023242"/>
    </source>
</evidence>
<dbReference type="Pfam" id="PF03998">
    <property type="entry name" value="Utp11"/>
    <property type="match status" value="1"/>
</dbReference>
<protein>
    <recommendedName>
        <fullName evidence="5">U3 small nucleolar RNA-associated protein 11</fullName>
        <shortName evidence="5">U3 snoRNA-associated protein 11</shortName>
    </recommendedName>
</protein>
<feature type="region of interest" description="Disordered" evidence="7">
    <location>
        <begin position="173"/>
        <end position="193"/>
    </location>
</feature>
<feature type="region of interest" description="Disordered" evidence="7">
    <location>
        <begin position="1"/>
        <end position="23"/>
    </location>
</feature>
<dbReference type="PANTHER" id="PTHR12838:SF0">
    <property type="entry name" value="U3 SMALL NUCLEOLAR RNA-ASSOCIATED PROTEIN 11-RELATED"/>
    <property type="match status" value="1"/>
</dbReference>
<comment type="subunit">
    <text evidence="5">Component of the ribosomal small subunit (SSU) processome.</text>
</comment>
<feature type="coiled-coil region" evidence="6">
    <location>
        <begin position="197"/>
        <end position="224"/>
    </location>
</feature>
<feature type="region of interest" description="Disordered" evidence="7">
    <location>
        <begin position="228"/>
        <end position="258"/>
    </location>
</feature>
<evidence type="ECO:0000256" key="7">
    <source>
        <dbReference type="SAM" id="MobiDB-lite"/>
    </source>
</evidence>
<gene>
    <name evidence="8" type="ORF">RMAR1173_LOCUS5392</name>
</gene>
<keyword evidence="4 5" id="KW-0539">Nucleus</keyword>
<dbReference type="EMBL" id="HBHJ01008318">
    <property type="protein sequence ID" value="CAD9673438.1"/>
    <property type="molecule type" value="Transcribed_RNA"/>
</dbReference>
<comment type="subcellular location">
    <subcellularLocation>
        <location evidence="1 5">Nucleus</location>
        <location evidence="1 5">Nucleolus</location>
    </subcellularLocation>
</comment>
<accession>A0A7S2W8G3</accession>
<keyword evidence="3 5" id="KW-0698">rRNA processing</keyword>
<dbReference type="PANTHER" id="PTHR12838">
    <property type="entry name" value="U3 SMALL NUCLEOLAR RNA-ASSOCIATED PROTEIN 11"/>
    <property type="match status" value="1"/>
</dbReference>
<evidence type="ECO:0000256" key="1">
    <source>
        <dbReference type="ARBA" id="ARBA00004604"/>
    </source>
</evidence>
<keyword evidence="6" id="KW-0175">Coiled coil</keyword>
<evidence type="ECO:0000256" key="6">
    <source>
        <dbReference type="SAM" id="Coils"/>
    </source>
</evidence>
<organism evidence="8">
    <name type="scientific">Rhizochromulina marina</name>
    <dbReference type="NCBI Taxonomy" id="1034831"/>
    <lineage>
        <taxon>Eukaryota</taxon>
        <taxon>Sar</taxon>
        <taxon>Stramenopiles</taxon>
        <taxon>Ochrophyta</taxon>
        <taxon>Dictyochophyceae</taxon>
        <taxon>Rhizochromulinales</taxon>
        <taxon>Rhizochromulina</taxon>
    </lineage>
</organism>
<proteinExistence type="inferred from homology"/>
<name>A0A7S2W8G3_9STRA</name>
<dbReference type="GO" id="GO:0032040">
    <property type="term" value="C:small-subunit processome"/>
    <property type="evidence" value="ECO:0007669"/>
    <property type="project" value="UniProtKB-UniRule"/>
</dbReference>
<dbReference type="AlphaFoldDB" id="A0A7S2W8G3"/>
<feature type="compositionally biased region" description="Polar residues" evidence="7">
    <location>
        <begin position="179"/>
        <end position="191"/>
    </location>
</feature>
<sequence>MASLRNALPRRTHRERSQVASRAHLGLLEKKKDYVERARDFQRKTGKIKNLRKKARERNPDEFYFGMVNQKTKDGVHVAERNDGADKLSHDDILLMKSQDLGYLSMKKAVDDRKSERLQSGLHMLLDKPLNQHTVFLDKSKDVETFDAAEHFDTMPELAGRAFNRPRRKAFEADKEGSIASTPVMTSTSSKQYKKIMKSKDKAYEDLAERLERSEKLRKLIQRKEVEKKVMGKGRKRKVEGSSSGAPPVYKWKRKRAR</sequence>
<dbReference type="GO" id="GO:0006364">
    <property type="term" value="P:rRNA processing"/>
    <property type="evidence" value="ECO:0007669"/>
    <property type="project" value="UniProtKB-UniRule"/>
</dbReference>
<evidence type="ECO:0000256" key="2">
    <source>
        <dbReference type="ARBA" id="ARBA00008105"/>
    </source>
</evidence>
<reference evidence="8" key="1">
    <citation type="submission" date="2021-01" db="EMBL/GenBank/DDBJ databases">
        <authorList>
            <person name="Corre E."/>
            <person name="Pelletier E."/>
            <person name="Niang G."/>
            <person name="Scheremetjew M."/>
            <person name="Finn R."/>
            <person name="Kale V."/>
            <person name="Holt S."/>
            <person name="Cochrane G."/>
            <person name="Meng A."/>
            <person name="Brown T."/>
            <person name="Cohen L."/>
        </authorList>
    </citation>
    <scope>NUCLEOTIDE SEQUENCE</scope>
    <source>
        <strain evidence="8">CCMP1243</strain>
    </source>
</reference>
<evidence type="ECO:0000256" key="5">
    <source>
        <dbReference type="PIRNR" id="PIRNR015952"/>
    </source>
</evidence>
<comment type="similarity">
    <text evidence="2 5">Belongs to the UTP11 family.</text>
</comment>
<dbReference type="InterPro" id="IPR007144">
    <property type="entry name" value="SSU_processome_Utp11"/>
</dbReference>